<gene>
    <name evidence="2" type="ordered locus">Ththe16_2412</name>
</gene>
<dbReference type="AlphaFoldDB" id="F6DIU8"/>
<feature type="transmembrane region" description="Helical" evidence="1">
    <location>
        <begin position="80"/>
        <end position="99"/>
    </location>
</feature>
<evidence type="ECO:0008006" key="4">
    <source>
        <dbReference type="Google" id="ProtNLM"/>
    </source>
</evidence>
<accession>F6DIU8</accession>
<name>F6DIU8_THETG</name>
<keyword evidence="1" id="KW-0472">Membrane</keyword>
<organism evidence="2 3">
    <name type="scientific">Thermus thermophilus (strain SG0.5JP17-16)</name>
    <dbReference type="NCBI Taxonomy" id="762633"/>
    <lineage>
        <taxon>Bacteria</taxon>
        <taxon>Thermotogati</taxon>
        <taxon>Deinococcota</taxon>
        <taxon>Deinococci</taxon>
        <taxon>Thermales</taxon>
        <taxon>Thermaceae</taxon>
        <taxon>Thermus</taxon>
    </lineage>
</organism>
<keyword evidence="2" id="KW-0614">Plasmid</keyword>
<dbReference type="PATRIC" id="fig|762633.3.peg.2406"/>
<feature type="transmembrane region" description="Helical" evidence="1">
    <location>
        <begin position="155"/>
        <end position="179"/>
    </location>
</feature>
<protein>
    <recommendedName>
        <fullName evidence="4">Glycosyltransferase RgtA/B/C/D-like domain-containing protein</fullName>
    </recommendedName>
</protein>
<feature type="transmembrane region" description="Helical" evidence="1">
    <location>
        <begin position="303"/>
        <end position="326"/>
    </location>
</feature>
<feature type="transmembrane region" description="Helical" evidence="1">
    <location>
        <begin position="257"/>
        <end position="273"/>
    </location>
</feature>
<dbReference type="EMBL" id="CP002778">
    <property type="protein sequence ID" value="AEG34764.1"/>
    <property type="molecule type" value="Genomic_DNA"/>
</dbReference>
<evidence type="ECO:0000256" key="1">
    <source>
        <dbReference type="SAM" id="Phobius"/>
    </source>
</evidence>
<sequence>MTDRTLALLLFLLALLPRGLLLQENPPFWFDEDWTLEVGTLPPGQLLQALRTEDFHPPLGYLVLGAWASFLGLFGVEGEVPLRLLPVLLGSAVAPLLFFSLRAQGLPAPLALLGGSLWAFLPQALLQDTEFRMYPLAALLVAAALLGAKRRSFPLWAGATALALWTHYLAGAVALSLGLPFGRRALLPPLAFLPWVPALLGQVGRVHQVAYWNGEPASRLKEVLALFWEVPDPLFLPLGALFWGLALLGLLLERQALLPFVLAVGLLFALGFQPISPRYLPVLLPVLVYGAGVAAWRLRLPGAVLLLALNLSWWALLPWTALMRLATSWPGLLP</sequence>
<evidence type="ECO:0000313" key="3">
    <source>
        <dbReference type="Proteomes" id="UP000009233"/>
    </source>
</evidence>
<reference evidence="2" key="1">
    <citation type="submission" date="2011-05" db="EMBL/GenBank/DDBJ databases">
        <title>Complete sequence of plasmid of Thermus thermophilus SG0.5JP17-16.</title>
        <authorList>
            <consortium name="US DOE Joint Genome Institute"/>
            <person name="Lucas S."/>
            <person name="Han J."/>
            <person name="Lapidus A."/>
            <person name="Cheng J.-F."/>
            <person name="Goodwin L."/>
            <person name="Pitluck S."/>
            <person name="Peters L."/>
            <person name="Mikhailova N."/>
            <person name="Teshima H."/>
            <person name="Han C."/>
            <person name="Tapia R."/>
            <person name="Land M."/>
            <person name="Hauser L."/>
            <person name="Kyrpides N."/>
            <person name="Ivanova N."/>
            <person name="Pagani I."/>
            <person name="Allgaier M."/>
            <person name="Hugenholtz P."/>
            <person name="Singer S."/>
            <person name="Gladden J."/>
            <person name="Woyke T."/>
        </authorList>
    </citation>
    <scope>NUCLEOTIDE SEQUENCE</scope>
    <source>
        <strain evidence="2">SG0.5JP17-16</strain>
        <plasmid evidence="2">pTHTHE1601</plasmid>
    </source>
</reference>
<geneLocation type="plasmid" evidence="2 3">
    <name>pTHTHE1601</name>
</geneLocation>
<evidence type="ECO:0000313" key="2">
    <source>
        <dbReference type="EMBL" id="AEG34764.1"/>
    </source>
</evidence>
<proteinExistence type="predicted"/>
<feature type="transmembrane region" description="Helical" evidence="1">
    <location>
        <begin position="279"/>
        <end position="296"/>
    </location>
</feature>
<dbReference type="KEGG" id="tts:Ththe16_2412"/>
<keyword evidence="1" id="KW-0812">Transmembrane</keyword>
<feature type="transmembrane region" description="Helical" evidence="1">
    <location>
        <begin position="131"/>
        <end position="148"/>
    </location>
</feature>
<keyword evidence="1" id="KW-1133">Transmembrane helix</keyword>
<dbReference type="Proteomes" id="UP000009233">
    <property type="component" value="Plasmid pTHTHE1601"/>
</dbReference>
<dbReference type="RefSeq" id="WP_014511368.1">
    <property type="nucleotide sequence ID" value="NC_017273.1"/>
</dbReference>
<dbReference type="HOGENOM" id="CLU_831369_0_0_0"/>
<feature type="transmembrane region" description="Helical" evidence="1">
    <location>
        <begin position="234"/>
        <end position="252"/>
    </location>
</feature>